<keyword evidence="2" id="KW-1133">Transmembrane helix</keyword>
<feature type="transmembrane region" description="Helical" evidence="2">
    <location>
        <begin position="173"/>
        <end position="194"/>
    </location>
</feature>
<protein>
    <recommendedName>
        <fullName evidence="3">Major facilitator superfamily (MFS) profile domain-containing protein</fullName>
    </recommendedName>
</protein>
<dbReference type="PROSITE" id="PS50850">
    <property type="entry name" value="MFS"/>
    <property type="match status" value="1"/>
</dbReference>
<dbReference type="GO" id="GO:0016020">
    <property type="term" value="C:membrane"/>
    <property type="evidence" value="ECO:0007669"/>
    <property type="project" value="UniProtKB-SubCell"/>
</dbReference>
<dbReference type="Pfam" id="PF07690">
    <property type="entry name" value="MFS_1"/>
    <property type="match status" value="1"/>
</dbReference>
<feature type="transmembrane region" description="Helical" evidence="2">
    <location>
        <begin position="283"/>
        <end position="300"/>
    </location>
</feature>
<dbReference type="Proteomes" id="UP000887568">
    <property type="component" value="Unplaced"/>
</dbReference>
<dbReference type="OMA" id="IMACGIM"/>
<dbReference type="SUPFAM" id="SSF103473">
    <property type="entry name" value="MFS general substrate transporter"/>
    <property type="match status" value="1"/>
</dbReference>
<evidence type="ECO:0000313" key="4">
    <source>
        <dbReference type="EnsemblMetazoa" id="XP_038078398.1"/>
    </source>
</evidence>
<dbReference type="InterPro" id="IPR020846">
    <property type="entry name" value="MFS_dom"/>
</dbReference>
<dbReference type="PANTHER" id="PTHR11360">
    <property type="entry name" value="MONOCARBOXYLATE TRANSPORTER"/>
    <property type="match status" value="1"/>
</dbReference>
<sequence length="431" mass="46341">MAKPGMGQPPVSDGGFQGWIAVLTLLVRNMIWIGITKGLGVMLPTLQDQLASDTWVLGWIAAMVITVSGIIAPFSGILNRRFGVGYVIMACGIMIGVAPIVGSFVETAAQLAVVYILAGVGLEVSCVVAKEAVGRRFTKNYATASGIGRTGYSIGLFVFAPLVQLLLDTYGWRGSMMLIGGICLHFAMCGALLVTSNQDKPQSTEYQRISDQESNSQTNQTNLAHRCSELRESLLWNFDLRLLVNARFWALALLMCCTIFADDMWIIYFVSQAQSNGFSTEDAGLFVAVGGVGSLVAKVCQGPLTDRGVISSWSLTGTFIIIGSATYCATPWLTSYWAMMVSASMVLFCGGLITCQTDVLIKLILGVELLSGAFAWMALLTSTLAFTMGFFPGLLYDLTGSYTVSFTMVGVVQALPIVPLALLRYFHDSAK</sequence>
<feature type="transmembrane region" description="Helical" evidence="2">
    <location>
        <begin position="312"/>
        <end position="333"/>
    </location>
</feature>
<dbReference type="GO" id="GO:0008028">
    <property type="term" value="F:monocarboxylic acid transmembrane transporter activity"/>
    <property type="evidence" value="ECO:0007669"/>
    <property type="project" value="TreeGrafter"/>
</dbReference>
<dbReference type="EnsemblMetazoa" id="XM_038222470.1">
    <property type="protein sequence ID" value="XP_038078398.1"/>
    <property type="gene ID" value="LOC119745835"/>
</dbReference>
<proteinExistence type="predicted"/>
<dbReference type="InterPro" id="IPR011701">
    <property type="entry name" value="MFS"/>
</dbReference>
<evidence type="ECO:0000313" key="5">
    <source>
        <dbReference type="Proteomes" id="UP000887568"/>
    </source>
</evidence>
<keyword evidence="2" id="KW-0472">Membrane</keyword>
<feature type="transmembrane region" description="Helical" evidence="2">
    <location>
        <begin position="339"/>
        <end position="361"/>
    </location>
</feature>
<feature type="transmembrane region" description="Helical" evidence="2">
    <location>
        <begin position="402"/>
        <end position="426"/>
    </location>
</feature>
<dbReference type="OrthoDB" id="410267at2759"/>
<dbReference type="GeneID" id="119745835"/>
<keyword evidence="5" id="KW-1185">Reference proteome</keyword>
<feature type="transmembrane region" description="Helical" evidence="2">
    <location>
        <begin position="86"/>
        <end position="105"/>
    </location>
</feature>
<feature type="transmembrane region" description="Helical" evidence="2">
    <location>
        <begin position="55"/>
        <end position="74"/>
    </location>
</feature>
<feature type="transmembrane region" description="Helical" evidence="2">
    <location>
        <begin position="373"/>
        <end position="396"/>
    </location>
</feature>
<feature type="transmembrane region" description="Helical" evidence="2">
    <location>
        <begin position="16"/>
        <end position="35"/>
    </location>
</feature>
<name>A0A914BQ35_PATMI</name>
<comment type="subcellular location">
    <subcellularLocation>
        <location evidence="1">Membrane</location>
        <topology evidence="1">Multi-pass membrane protein</topology>
    </subcellularLocation>
</comment>
<dbReference type="PANTHER" id="PTHR11360:SF303">
    <property type="entry name" value="MAJOR FACILITATOR SUPERFAMILY (MFS) PROFILE DOMAIN-CONTAINING PROTEIN"/>
    <property type="match status" value="1"/>
</dbReference>
<evidence type="ECO:0000256" key="2">
    <source>
        <dbReference type="SAM" id="Phobius"/>
    </source>
</evidence>
<feature type="transmembrane region" description="Helical" evidence="2">
    <location>
        <begin position="111"/>
        <end position="129"/>
    </location>
</feature>
<feature type="domain" description="Major facilitator superfamily (MFS) profile" evidence="3">
    <location>
        <begin position="1"/>
        <end position="431"/>
    </location>
</feature>
<reference evidence="4" key="1">
    <citation type="submission" date="2022-11" db="UniProtKB">
        <authorList>
            <consortium name="EnsemblMetazoa"/>
        </authorList>
    </citation>
    <scope>IDENTIFICATION</scope>
</reference>
<evidence type="ECO:0000256" key="1">
    <source>
        <dbReference type="ARBA" id="ARBA00004141"/>
    </source>
</evidence>
<organism evidence="4 5">
    <name type="scientific">Patiria miniata</name>
    <name type="common">Bat star</name>
    <name type="synonym">Asterina miniata</name>
    <dbReference type="NCBI Taxonomy" id="46514"/>
    <lineage>
        <taxon>Eukaryota</taxon>
        <taxon>Metazoa</taxon>
        <taxon>Echinodermata</taxon>
        <taxon>Eleutherozoa</taxon>
        <taxon>Asterozoa</taxon>
        <taxon>Asteroidea</taxon>
        <taxon>Valvatacea</taxon>
        <taxon>Valvatida</taxon>
        <taxon>Asterinidae</taxon>
        <taxon>Patiria</taxon>
    </lineage>
</organism>
<dbReference type="InterPro" id="IPR050327">
    <property type="entry name" value="Proton-linked_MCT"/>
</dbReference>
<feature type="transmembrane region" description="Helical" evidence="2">
    <location>
        <begin position="248"/>
        <end position="271"/>
    </location>
</feature>
<dbReference type="AlphaFoldDB" id="A0A914BQ35"/>
<accession>A0A914BQ35</accession>
<keyword evidence="2" id="KW-0812">Transmembrane</keyword>
<dbReference type="InterPro" id="IPR036259">
    <property type="entry name" value="MFS_trans_sf"/>
</dbReference>
<feature type="transmembrane region" description="Helical" evidence="2">
    <location>
        <begin position="150"/>
        <end position="167"/>
    </location>
</feature>
<evidence type="ECO:0000259" key="3">
    <source>
        <dbReference type="PROSITE" id="PS50850"/>
    </source>
</evidence>
<dbReference type="RefSeq" id="XP_038078398.1">
    <property type="nucleotide sequence ID" value="XM_038222470.1"/>
</dbReference>
<dbReference type="Gene3D" id="1.20.1250.20">
    <property type="entry name" value="MFS general substrate transporter like domains"/>
    <property type="match status" value="1"/>
</dbReference>